<dbReference type="Gene3D" id="1.10.390.10">
    <property type="entry name" value="Neutral Protease Domain 2"/>
    <property type="match status" value="1"/>
</dbReference>
<feature type="active site" description="Proton donor" evidence="9">
    <location>
        <position position="400"/>
    </location>
</feature>
<dbReference type="FunFam" id="3.30.2010.30:FF:000001">
    <property type="entry name" value="Leukotriene A(4) hydrolase"/>
    <property type="match status" value="1"/>
</dbReference>
<evidence type="ECO:0000256" key="2">
    <source>
        <dbReference type="ARBA" id="ARBA00010136"/>
    </source>
</evidence>
<dbReference type="Gene3D" id="3.30.2010.30">
    <property type="match status" value="1"/>
</dbReference>
<name>A0AAV5W396_9BILA</name>
<dbReference type="GO" id="GO:0008237">
    <property type="term" value="F:metallopeptidase activity"/>
    <property type="evidence" value="ECO:0007669"/>
    <property type="project" value="UniProtKB-KW"/>
</dbReference>
<gene>
    <name evidence="13" type="ORF">PFISCL1PPCAC_15681</name>
</gene>
<dbReference type="EMBL" id="BTSY01000004">
    <property type="protein sequence ID" value="GMT24384.1"/>
    <property type="molecule type" value="Genomic_DNA"/>
</dbReference>
<protein>
    <recommendedName>
        <fullName evidence="12">Peptidase M1 leukotriene A4 hydrolase/aminopeptidase C-terminal domain-containing protein</fullName>
    </recommendedName>
</protein>
<dbReference type="FunFam" id="2.60.40.1730:FF:000004">
    <property type="entry name" value="Leukotriene A(4) hydrolase"/>
    <property type="match status" value="1"/>
</dbReference>
<dbReference type="SUPFAM" id="SSF55486">
    <property type="entry name" value="Metalloproteases ('zincins'), catalytic domain"/>
    <property type="match status" value="1"/>
</dbReference>
<evidence type="ECO:0000256" key="4">
    <source>
        <dbReference type="ARBA" id="ARBA00022670"/>
    </source>
</evidence>
<dbReference type="InterPro" id="IPR045357">
    <property type="entry name" value="Aminopeptidase_N-like_N"/>
</dbReference>
<keyword evidence="5 11" id="KW-0479">Metal-binding</keyword>
<dbReference type="GO" id="GO:0008270">
    <property type="term" value="F:zinc ion binding"/>
    <property type="evidence" value="ECO:0007669"/>
    <property type="project" value="InterPro"/>
</dbReference>
<feature type="binding site" evidence="11">
    <location>
        <position position="318"/>
    </location>
    <ligand>
        <name>Zn(2+)</name>
        <dbReference type="ChEBI" id="CHEBI:29105"/>
        <note>catalytic</note>
    </ligand>
</feature>
<dbReference type="InterPro" id="IPR042097">
    <property type="entry name" value="Aminopeptidase_N-like_N_sf"/>
</dbReference>
<evidence type="ECO:0000256" key="10">
    <source>
        <dbReference type="PIRSR" id="PIRSR634015-2"/>
    </source>
</evidence>
<dbReference type="Pfam" id="PF01433">
    <property type="entry name" value="Peptidase_M1"/>
    <property type="match status" value="1"/>
</dbReference>
<feature type="binding site" evidence="10">
    <location>
        <begin position="155"/>
        <end position="157"/>
    </location>
    <ligand>
        <name>a peptide</name>
        <dbReference type="ChEBI" id="CHEBI:60466"/>
    </ligand>
</feature>
<feature type="active site" description="Proton acceptor" evidence="9">
    <location>
        <position position="315"/>
    </location>
</feature>
<dbReference type="AlphaFoldDB" id="A0AAV5W396"/>
<comment type="caution">
    <text evidence="13">The sequence shown here is derived from an EMBL/GenBank/DDBJ whole genome shotgun (WGS) entry which is preliminary data.</text>
</comment>
<evidence type="ECO:0000256" key="11">
    <source>
        <dbReference type="PIRSR" id="PIRSR634015-3"/>
    </source>
</evidence>
<feature type="binding site" evidence="10">
    <location>
        <begin position="574"/>
        <end position="576"/>
    </location>
    <ligand>
        <name>a peptide</name>
        <dbReference type="ChEBI" id="CHEBI:60466"/>
    </ligand>
</feature>
<comment type="similarity">
    <text evidence="2">Belongs to the peptidase M1 family.</text>
</comment>
<dbReference type="SUPFAM" id="SSF48371">
    <property type="entry name" value="ARM repeat"/>
    <property type="match status" value="1"/>
</dbReference>
<evidence type="ECO:0000256" key="7">
    <source>
        <dbReference type="ARBA" id="ARBA00022833"/>
    </source>
</evidence>
<keyword evidence="3" id="KW-0963">Cytoplasm</keyword>
<evidence type="ECO:0000256" key="3">
    <source>
        <dbReference type="ARBA" id="ARBA00022490"/>
    </source>
</evidence>
<dbReference type="GO" id="GO:0004301">
    <property type="term" value="F:epoxide hydrolase activity"/>
    <property type="evidence" value="ECO:0007669"/>
    <property type="project" value="TreeGrafter"/>
</dbReference>
<dbReference type="Proteomes" id="UP001432322">
    <property type="component" value="Unassembled WGS sequence"/>
</dbReference>
<evidence type="ECO:0000256" key="9">
    <source>
        <dbReference type="PIRSR" id="PIRSR634015-1"/>
    </source>
</evidence>
<evidence type="ECO:0000313" key="14">
    <source>
        <dbReference type="Proteomes" id="UP001432322"/>
    </source>
</evidence>
<dbReference type="SMART" id="SM01263">
    <property type="entry name" value="Leuk-A4-hydro_C"/>
    <property type="match status" value="1"/>
</dbReference>
<dbReference type="InterPro" id="IPR015211">
    <property type="entry name" value="Peptidase_M1_C"/>
</dbReference>
<reference evidence="13" key="1">
    <citation type="submission" date="2023-10" db="EMBL/GenBank/DDBJ databases">
        <title>Genome assembly of Pristionchus species.</title>
        <authorList>
            <person name="Yoshida K."/>
            <person name="Sommer R.J."/>
        </authorList>
    </citation>
    <scope>NUCLEOTIDE SEQUENCE</scope>
    <source>
        <strain evidence="13">RS5133</strain>
    </source>
</reference>
<dbReference type="PANTHER" id="PTHR45726:SF3">
    <property type="entry name" value="LEUKOTRIENE A-4 HYDROLASE"/>
    <property type="match status" value="1"/>
</dbReference>
<dbReference type="Gene3D" id="1.25.40.320">
    <property type="entry name" value="Peptidase M1, leukotriene A4 hydrolase/aminopeptidase C-terminal domain"/>
    <property type="match status" value="1"/>
</dbReference>
<dbReference type="CDD" id="cd09599">
    <property type="entry name" value="M1_LTA4H"/>
    <property type="match status" value="1"/>
</dbReference>
<evidence type="ECO:0000256" key="1">
    <source>
        <dbReference type="ARBA" id="ARBA00004496"/>
    </source>
</evidence>
<dbReference type="GO" id="GO:0005829">
    <property type="term" value="C:cytosol"/>
    <property type="evidence" value="ECO:0007669"/>
    <property type="project" value="TreeGrafter"/>
</dbReference>
<comment type="subcellular location">
    <subcellularLocation>
        <location evidence="1">Cytoplasm</location>
    </subcellularLocation>
</comment>
<dbReference type="InterPro" id="IPR027268">
    <property type="entry name" value="Peptidase_M4/M1_CTD_sf"/>
</dbReference>
<dbReference type="PANTHER" id="PTHR45726">
    <property type="entry name" value="LEUKOTRIENE A-4 HYDROLASE"/>
    <property type="match status" value="1"/>
</dbReference>
<dbReference type="PRINTS" id="PR00756">
    <property type="entry name" value="ALADIPTASE"/>
</dbReference>
<dbReference type="Pfam" id="PF17900">
    <property type="entry name" value="Peptidase_M1_N"/>
    <property type="match status" value="1"/>
</dbReference>
<dbReference type="InterPro" id="IPR016024">
    <property type="entry name" value="ARM-type_fold"/>
</dbReference>
<dbReference type="GO" id="GO:0043171">
    <property type="term" value="P:peptide catabolic process"/>
    <property type="evidence" value="ECO:0007669"/>
    <property type="project" value="TreeGrafter"/>
</dbReference>
<evidence type="ECO:0000256" key="8">
    <source>
        <dbReference type="ARBA" id="ARBA00023049"/>
    </source>
</evidence>
<proteinExistence type="inferred from homology"/>
<dbReference type="InterPro" id="IPR049980">
    <property type="entry name" value="LTA4H_cat"/>
</dbReference>
<sequence>MFSFFNRLFPFARHITSSRSVSTYCEMADPSSFSNHLNVVIRSTKLDWKVDMEGKKLGGSVEHEVEGLTDAKEVILDARDLNVERVLWEGLETPFKYDKISASLGDRLSISIPLVSKGDRGVLSIVYSTSSSARALQFLSPAQTTDNKGPFLFSQCQAIHARSIVPCQDTPAVKAKYSSKVTVPAGLTCLMSAISTGKDTSGQGEWTFSFHQDIPVPSYLIAIVVGVLERREIGPRSAVWAEGSVVDTAAKEFMETEEFLKAAEEICGEYVWKRYDLVVLPKTFPYGGMENPCLTFVTPTIIAGDGSLVSVVAHEIAHSWTGNLVTTANWDHFWLNEGFTVYLERKINEKVYGRPRRYFDAKEGFESLGETLKFVLPEHSKLRQHLGGIDPDDAFSSIPYEKGSSLLLYLEQEVLSEGESGSFLRDHVRLFSSKGLDTETWLTSMKERFPRMKEHEEIVNEWLYGEGMPPRTPKFIDDSMVVECNKVIDNVLSSSPSSQLFSSLTTTQKIFVLSSLCAKAPFDHAKMEVLASAPFGISSSINCEILSPWIKLGLTSQWEPSIPVALQFAKEYGRLKYCKKTYGLLFAWEKSRVLAMDQFEREKVNMHPITVQQVESLLNKYK</sequence>
<dbReference type="InterPro" id="IPR001930">
    <property type="entry name" value="Peptidase_M1"/>
</dbReference>
<dbReference type="InterPro" id="IPR014782">
    <property type="entry name" value="Peptidase_M1_dom"/>
</dbReference>
<accession>A0AAV5W396</accession>
<keyword evidence="6" id="KW-0378">Hydrolase</keyword>
<keyword evidence="8" id="KW-0482">Metalloprotease</keyword>
<dbReference type="Pfam" id="PF09127">
    <property type="entry name" value="Leuk-A4-hydro_C"/>
    <property type="match status" value="1"/>
</dbReference>
<evidence type="ECO:0000256" key="5">
    <source>
        <dbReference type="ARBA" id="ARBA00022723"/>
    </source>
</evidence>
<dbReference type="Gene3D" id="2.60.40.1730">
    <property type="entry name" value="tricorn interacting facor f3 domain"/>
    <property type="match status" value="1"/>
</dbReference>
<comment type="cofactor">
    <cofactor evidence="11">
        <name>Zn(2+)</name>
        <dbReference type="ChEBI" id="CHEBI:29105"/>
    </cofactor>
    <text evidence="11">Binds 1 zinc ion per subunit.</text>
</comment>
<evidence type="ECO:0000259" key="12">
    <source>
        <dbReference type="SMART" id="SM01263"/>
    </source>
</evidence>
<dbReference type="InterPro" id="IPR038502">
    <property type="entry name" value="M1_LTA-4_hydro/amino_C_sf"/>
</dbReference>
<feature type="binding site" evidence="11">
    <location>
        <position position="314"/>
    </location>
    <ligand>
        <name>Zn(2+)</name>
        <dbReference type="ChEBI" id="CHEBI:29105"/>
        <note>catalytic</note>
    </ligand>
</feature>
<dbReference type="InterPro" id="IPR034015">
    <property type="entry name" value="M1_LTA4H"/>
</dbReference>
<keyword evidence="4" id="KW-0645">Protease</keyword>
<evidence type="ECO:0000256" key="6">
    <source>
        <dbReference type="ARBA" id="ARBA00022801"/>
    </source>
</evidence>
<keyword evidence="14" id="KW-1185">Reference proteome</keyword>
<organism evidence="13 14">
    <name type="scientific">Pristionchus fissidentatus</name>
    <dbReference type="NCBI Taxonomy" id="1538716"/>
    <lineage>
        <taxon>Eukaryota</taxon>
        <taxon>Metazoa</taxon>
        <taxon>Ecdysozoa</taxon>
        <taxon>Nematoda</taxon>
        <taxon>Chromadorea</taxon>
        <taxon>Rhabditida</taxon>
        <taxon>Rhabditina</taxon>
        <taxon>Diplogasteromorpha</taxon>
        <taxon>Diplogasteroidea</taxon>
        <taxon>Neodiplogasteridae</taxon>
        <taxon>Pristionchus</taxon>
    </lineage>
</organism>
<feature type="binding site" evidence="11">
    <location>
        <position position="337"/>
    </location>
    <ligand>
        <name>Zn(2+)</name>
        <dbReference type="ChEBI" id="CHEBI:29105"/>
        <note>catalytic</note>
    </ligand>
</feature>
<dbReference type="SUPFAM" id="SSF63737">
    <property type="entry name" value="Leukotriene A4 hydrolase N-terminal domain"/>
    <property type="match status" value="1"/>
</dbReference>
<feature type="binding site" evidence="10">
    <location>
        <begin position="285"/>
        <end position="290"/>
    </location>
    <ligand>
        <name>a peptide</name>
        <dbReference type="ChEBI" id="CHEBI:60466"/>
    </ligand>
</feature>
<dbReference type="GO" id="GO:0004177">
    <property type="term" value="F:aminopeptidase activity"/>
    <property type="evidence" value="ECO:0007669"/>
    <property type="project" value="TreeGrafter"/>
</dbReference>
<feature type="domain" description="Peptidase M1 leukotriene A4 hydrolase/aminopeptidase C-terminal" evidence="12">
    <location>
        <begin position="479"/>
        <end position="618"/>
    </location>
</feature>
<evidence type="ECO:0000313" key="13">
    <source>
        <dbReference type="EMBL" id="GMT24384.1"/>
    </source>
</evidence>
<dbReference type="GO" id="GO:0006508">
    <property type="term" value="P:proteolysis"/>
    <property type="evidence" value="ECO:0007669"/>
    <property type="project" value="UniProtKB-KW"/>
</dbReference>
<keyword evidence="7 11" id="KW-0862">Zinc</keyword>